<organism evidence="2 3">
    <name type="scientific">Corynebacterium evansiae</name>
    <dbReference type="NCBI Taxonomy" id="2913499"/>
    <lineage>
        <taxon>Bacteria</taxon>
        <taxon>Bacillati</taxon>
        <taxon>Actinomycetota</taxon>
        <taxon>Actinomycetes</taxon>
        <taxon>Mycobacteriales</taxon>
        <taxon>Corynebacteriaceae</taxon>
        <taxon>Corynebacterium</taxon>
    </lineage>
</organism>
<accession>A0A9X3LK27</accession>
<dbReference type="AlphaFoldDB" id="A0A9X3LK27"/>
<gene>
    <name evidence="2" type="ORF">L8V00_03890</name>
</gene>
<dbReference type="EMBL" id="JAKMUT010000003">
    <property type="protein sequence ID" value="MCZ9289350.1"/>
    <property type="molecule type" value="Genomic_DNA"/>
</dbReference>
<dbReference type="RefSeq" id="WP_269944271.1">
    <property type="nucleotide sequence ID" value="NZ_JAKMUT010000003.1"/>
</dbReference>
<dbReference type="Proteomes" id="UP001146469">
    <property type="component" value="Unassembled WGS sequence"/>
</dbReference>
<evidence type="ECO:0000313" key="2">
    <source>
        <dbReference type="EMBL" id="MCZ9289350.1"/>
    </source>
</evidence>
<comment type="caution">
    <text evidence="2">The sequence shown here is derived from an EMBL/GenBank/DDBJ whole genome shotgun (WGS) entry which is preliminary data.</text>
</comment>
<keyword evidence="3" id="KW-1185">Reference proteome</keyword>
<reference evidence="2" key="1">
    <citation type="submission" date="2022-02" db="EMBL/GenBank/DDBJ databases">
        <title>Corynebacterium sp. from urogenital microbiome.</title>
        <authorList>
            <person name="Cappelli E.A."/>
            <person name="Ribeiro T.G."/>
            <person name="Peixe L."/>
        </authorList>
    </citation>
    <scope>NUCLEOTIDE SEQUENCE</scope>
    <source>
        <strain evidence="2">C8Ua_174</strain>
    </source>
</reference>
<feature type="region of interest" description="Disordered" evidence="1">
    <location>
        <begin position="272"/>
        <end position="303"/>
    </location>
</feature>
<evidence type="ECO:0008006" key="4">
    <source>
        <dbReference type="Google" id="ProtNLM"/>
    </source>
</evidence>
<evidence type="ECO:0000256" key="1">
    <source>
        <dbReference type="SAM" id="MobiDB-lite"/>
    </source>
</evidence>
<proteinExistence type="predicted"/>
<protein>
    <recommendedName>
        <fullName evidence="4">Methionine synthase</fullName>
    </recommendedName>
</protein>
<sequence>MADNTEQSEPIGRLGWWESTVTDHAEVRAAMQSALTRTCDVDEDTGVPPVMSFPRCGRAGDLTALTASFAQLPIRANPRGWELTAHPSLESRRMDGWVREATDAAEELLTGKVERLMLHVTGPWTFGAEVEFRGHPVLRDRPAFKDCALHLGFGVEQIAGALSAALGCEVVIALHEPRVREVMGGLPGATRFDTIPAVDREFIYGVWQRFQQQVARPVVLDPGSFIDDALSHAPGFHRIVVLADQLQTTSGKDLVGGMIGRGQGIGWAVPQAAPSVGGETPGAPGDTAVHPGPAGGESVGAPAEDVSGADVEAAAGDIARAVLRQWEQWTLPADELPGLVDIVVPEGKRSAAQASVAAARARHAAALLWRN</sequence>
<name>A0A9X3LK27_9CORY</name>
<evidence type="ECO:0000313" key="3">
    <source>
        <dbReference type="Proteomes" id="UP001146469"/>
    </source>
</evidence>